<sequence length="104" mass="11300">MQIAELLTYTKYAQVGTRPGLDASLLSGWRGTSRHLIIKWPKERQLTNRTENCLPLLRSIALAWGGGELTKGAKLRGTYDGKLAKNVTPPTVRGARGSVTDGPP</sequence>
<evidence type="ECO:0000313" key="1">
    <source>
        <dbReference type="EMBL" id="GIX96715.1"/>
    </source>
</evidence>
<keyword evidence="2" id="KW-1185">Reference proteome</keyword>
<reference evidence="1 2" key="1">
    <citation type="submission" date="2021-06" db="EMBL/GenBank/DDBJ databases">
        <title>Caerostris darwini draft genome.</title>
        <authorList>
            <person name="Kono N."/>
            <person name="Arakawa K."/>
        </authorList>
    </citation>
    <scope>NUCLEOTIDE SEQUENCE [LARGE SCALE GENOMIC DNA]</scope>
</reference>
<comment type="caution">
    <text evidence="1">The sequence shown here is derived from an EMBL/GenBank/DDBJ whole genome shotgun (WGS) entry which is preliminary data.</text>
</comment>
<dbReference type="AlphaFoldDB" id="A0AAV4PHX8"/>
<proteinExistence type="predicted"/>
<protein>
    <submittedName>
        <fullName evidence="1">Uncharacterized protein</fullName>
    </submittedName>
</protein>
<organism evidence="1 2">
    <name type="scientific">Caerostris darwini</name>
    <dbReference type="NCBI Taxonomy" id="1538125"/>
    <lineage>
        <taxon>Eukaryota</taxon>
        <taxon>Metazoa</taxon>
        <taxon>Ecdysozoa</taxon>
        <taxon>Arthropoda</taxon>
        <taxon>Chelicerata</taxon>
        <taxon>Arachnida</taxon>
        <taxon>Araneae</taxon>
        <taxon>Araneomorphae</taxon>
        <taxon>Entelegynae</taxon>
        <taxon>Araneoidea</taxon>
        <taxon>Araneidae</taxon>
        <taxon>Caerostris</taxon>
    </lineage>
</organism>
<name>A0AAV4PHX8_9ARAC</name>
<evidence type="ECO:0000313" key="2">
    <source>
        <dbReference type="Proteomes" id="UP001054837"/>
    </source>
</evidence>
<dbReference type="Proteomes" id="UP001054837">
    <property type="component" value="Unassembled WGS sequence"/>
</dbReference>
<gene>
    <name evidence="1" type="ORF">CDAR_591451</name>
</gene>
<accession>A0AAV4PHX8</accession>
<dbReference type="EMBL" id="BPLQ01002964">
    <property type="protein sequence ID" value="GIX96715.1"/>
    <property type="molecule type" value="Genomic_DNA"/>
</dbReference>